<dbReference type="PANTHER" id="PTHR11533">
    <property type="entry name" value="PROTEASE M1 ZINC METALLOPROTEASE"/>
    <property type="match status" value="1"/>
</dbReference>
<evidence type="ECO:0000256" key="4">
    <source>
        <dbReference type="ARBA" id="ARBA00012564"/>
    </source>
</evidence>
<dbReference type="SUPFAM" id="SSF63737">
    <property type="entry name" value="Leukotriene A4 hydrolase N-terminal domain"/>
    <property type="match status" value="1"/>
</dbReference>
<evidence type="ECO:0000256" key="9">
    <source>
        <dbReference type="ARBA" id="ARBA00022801"/>
    </source>
</evidence>
<keyword evidence="10" id="KW-0862">Zinc</keyword>
<dbReference type="InterPro" id="IPR014782">
    <property type="entry name" value="Peptidase_M1_dom"/>
</dbReference>
<dbReference type="Pfam" id="PF17900">
    <property type="entry name" value="Peptidase_M1_N"/>
    <property type="match status" value="1"/>
</dbReference>
<keyword evidence="11" id="KW-0482">Metalloprotease</keyword>
<gene>
    <name evidence="15" type="ORF">MTX78_19575</name>
</gene>
<dbReference type="PANTHER" id="PTHR11533:SF174">
    <property type="entry name" value="PUROMYCIN-SENSITIVE AMINOPEPTIDASE-RELATED"/>
    <property type="match status" value="1"/>
</dbReference>
<evidence type="ECO:0000259" key="14">
    <source>
        <dbReference type="Pfam" id="PF17900"/>
    </source>
</evidence>
<dbReference type="InterPro" id="IPR016024">
    <property type="entry name" value="ARM-type_fold"/>
</dbReference>
<dbReference type="Pfam" id="PF13646">
    <property type="entry name" value="HEAT_2"/>
    <property type="match status" value="1"/>
</dbReference>
<dbReference type="EMBL" id="CP094669">
    <property type="protein sequence ID" value="UOG74306.1"/>
    <property type="molecule type" value="Genomic_DNA"/>
</dbReference>
<dbReference type="InterPro" id="IPR050344">
    <property type="entry name" value="Peptidase_M1_aminopeptidases"/>
</dbReference>
<comment type="catalytic activity">
    <reaction evidence="1">
        <text>Release of an N-terminal amino acid, Xaa-|-Yaa- from a peptide, amide or arylamide. Xaa is preferably Ala, but may be most amino acids including Pro (slow action). When a terminal hydrophobic residue is followed by a prolyl residue, the two may be released as an intact Xaa-Pro dipeptide.</text>
        <dbReference type="EC" id="3.4.11.2"/>
    </reaction>
</comment>
<dbReference type="Pfam" id="PF01433">
    <property type="entry name" value="Peptidase_M1"/>
    <property type="match status" value="1"/>
</dbReference>
<keyword evidence="8" id="KW-0479">Metal-binding</keyword>
<evidence type="ECO:0000256" key="5">
    <source>
        <dbReference type="ARBA" id="ARBA00015611"/>
    </source>
</evidence>
<evidence type="ECO:0000313" key="16">
    <source>
        <dbReference type="Proteomes" id="UP000831113"/>
    </source>
</evidence>
<dbReference type="Proteomes" id="UP000831113">
    <property type="component" value="Chromosome"/>
</dbReference>
<accession>A0ABY4CZ32</accession>
<protein>
    <recommendedName>
        <fullName evidence="5">Aminopeptidase N</fullName>
        <ecNumber evidence="4">3.4.11.2</ecNumber>
    </recommendedName>
</protein>
<reference evidence="15 16" key="1">
    <citation type="submission" date="2022-03" db="EMBL/GenBank/DDBJ databases">
        <title>Hymenobactersp. isolated from the air.</title>
        <authorList>
            <person name="Won M."/>
            <person name="Kwon S.-W."/>
        </authorList>
    </citation>
    <scope>NUCLEOTIDE SEQUENCE [LARGE SCALE GENOMIC DNA]</scope>
    <source>
        <strain evidence="15 16">KACC 21982</strain>
    </source>
</reference>
<keyword evidence="16" id="KW-1185">Reference proteome</keyword>
<feature type="domain" description="Peptidase M1 membrane alanine aminopeptidase" evidence="13">
    <location>
        <begin position="306"/>
        <end position="514"/>
    </location>
</feature>
<evidence type="ECO:0000256" key="3">
    <source>
        <dbReference type="ARBA" id="ARBA00010136"/>
    </source>
</evidence>
<evidence type="ECO:0000256" key="10">
    <source>
        <dbReference type="ARBA" id="ARBA00022833"/>
    </source>
</evidence>
<evidence type="ECO:0000256" key="11">
    <source>
        <dbReference type="ARBA" id="ARBA00023049"/>
    </source>
</evidence>
<dbReference type="InterPro" id="IPR027268">
    <property type="entry name" value="Peptidase_M4/M1_CTD_sf"/>
</dbReference>
<evidence type="ECO:0000256" key="1">
    <source>
        <dbReference type="ARBA" id="ARBA00000098"/>
    </source>
</evidence>
<dbReference type="EC" id="3.4.11.2" evidence="4"/>
<feature type="domain" description="Aminopeptidase N-like N-terminal" evidence="14">
    <location>
        <begin position="81"/>
        <end position="268"/>
    </location>
</feature>
<keyword evidence="6" id="KW-0031">Aminopeptidase</keyword>
<evidence type="ECO:0000313" key="15">
    <source>
        <dbReference type="EMBL" id="UOG74306.1"/>
    </source>
</evidence>
<dbReference type="InterPro" id="IPR045357">
    <property type="entry name" value="Aminopeptidase_N-like_N"/>
</dbReference>
<dbReference type="RefSeq" id="WP_243797600.1">
    <property type="nucleotide sequence ID" value="NZ_CP094669.1"/>
</dbReference>
<sequence>MKYSLLGVLGLVLACQLEAPAQAVKSGKPASTKAATHKKAAPASEAAVAPPAATLVVPSWLPPTNPVQPAATIVHDLLDTKLDVRFDWSRQWVLGTATLTVRPHFYAQNQLVLDAKGFDVKNVRLVTGNKEKNLNYNYDKKKLTVTLDRSYTRTEPYQVRIQYTAKPNDLEIGGSAAITQDKGLYFINPQGTDKTKPRQIWTQGETEGSSCWFPTIDKPNQRMTQEISLTVEPGLKTLSNGLLISSKRNNDGTRTDTWKQTLPHAPYLTMLAVGDFAVVKDTWQGKPVDYYVDPRFESTAKAVFGNTPEMMEFFSKKLGVEFPWEKYSQVAVHDFVSGAMENTTAVTFEQSLVQFTARELPDVGYEPESVVAHELFHHWFGDYVTTESWANLPLNESFADYSELLWAEHKYGADAAALVQQEKMNHYLEEAQSKREPLIRYRYASQEDMFDRHSYDKGGRVLHMLRKHVGDEAFFTALNRYLTQNKFSTTEIAKLRLVFEETTGEDLMWFFDQWFLQRGHPELKVTHSFAGNQVSLRVQQLQDSTFSPIYRLPVTVTTWINNQPTDHRIVVTKADQTFRFSVSQRPNLVKFDSEAQLLAQIDEERTQDELLFQFTHARNYLQKYEAIDLLRPKNSDLAVSGMLRNALSDNFWAVRQAAVLALRRYKGAEGNAVRKELQRVAASDKNSQVRATAISTLSAFINENYAPIYTAALNDSSYHVVSAAVQALAKSPAIDSRERVNSLQETNSHEVLNALSGYYALNGNSIEQYQWFLRRMSDVSKVDLYQGYLPNFATFMLRIPAVERDKGVQRLESLARTDPNSYVRLGAYKGLSILASNMPNLKTVMQDIRNKEKDAQVKAYYALMQ</sequence>
<feature type="region of interest" description="Disordered" evidence="12">
    <location>
        <begin position="26"/>
        <end position="45"/>
    </location>
</feature>
<comment type="similarity">
    <text evidence="3">Belongs to the peptidase M1 family.</text>
</comment>
<dbReference type="CDD" id="cd09603">
    <property type="entry name" value="M1_APN_like"/>
    <property type="match status" value="1"/>
</dbReference>
<evidence type="ECO:0000259" key="13">
    <source>
        <dbReference type="Pfam" id="PF01433"/>
    </source>
</evidence>
<evidence type="ECO:0000256" key="12">
    <source>
        <dbReference type="SAM" id="MobiDB-lite"/>
    </source>
</evidence>
<dbReference type="PRINTS" id="PR00756">
    <property type="entry name" value="ALADIPTASE"/>
</dbReference>
<proteinExistence type="inferred from homology"/>
<dbReference type="Gene3D" id="1.10.390.10">
    <property type="entry name" value="Neutral Protease Domain 2"/>
    <property type="match status" value="1"/>
</dbReference>
<dbReference type="Gene3D" id="1.25.10.10">
    <property type="entry name" value="Leucine-rich Repeat Variant"/>
    <property type="match status" value="1"/>
</dbReference>
<evidence type="ECO:0000256" key="8">
    <source>
        <dbReference type="ARBA" id="ARBA00022723"/>
    </source>
</evidence>
<evidence type="ECO:0000256" key="6">
    <source>
        <dbReference type="ARBA" id="ARBA00022438"/>
    </source>
</evidence>
<keyword evidence="7" id="KW-0645">Protease</keyword>
<evidence type="ECO:0000256" key="7">
    <source>
        <dbReference type="ARBA" id="ARBA00022670"/>
    </source>
</evidence>
<dbReference type="SUPFAM" id="SSF55486">
    <property type="entry name" value="Metalloproteases ('zincins'), catalytic domain"/>
    <property type="match status" value="1"/>
</dbReference>
<name>A0ABY4CZ32_9BACT</name>
<dbReference type="SUPFAM" id="SSF48371">
    <property type="entry name" value="ARM repeat"/>
    <property type="match status" value="1"/>
</dbReference>
<dbReference type="InterPro" id="IPR042097">
    <property type="entry name" value="Aminopeptidase_N-like_N_sf"/>
</dbReference>
<dbReference type="InterPro" id="IPR001930">
    <property type="entry name" value="Peptidase_M1"/>
</dbReference>
<dbReference type="PROSITE" id="PS51257">
    <property type="entry name" value="PROKAR_LIPOPROTEIN"/>
    <property type="match status" value="1"/>
</dbReference>
<dbReference type="Gene3D" id="2.60.40.1730">
    <property type="entry name" value="tricorn interacting facor f3 domain"/>
    <property type="match status" value="1"/>
</dbReference>
<evidence type="ECO:0000256" key="2">
    <source>
        <dbReference type="ARBA" id="ARBA00001947"/>
    </source>
</evidence>
<keyword evidence="9" id="KW-0378">Hydrolase</keyword>
<comment type="cofactor">
    <cofactor evidence="2">
        <name>Zn(2+)</name>
        <dbReference type="ChEBI" id="CHEBI:29105"/>
    </cofactor>
</comment>
<dbReference type="InterPro" id="IPR011989">
    <property type="entry name" value="ARM-like"/>
</dbReference>
<organism evidence="15 16">
    <name type="scientific">Hymenobacter tibetensis</name>
    <dbReference type="NCBI Taxonomy" id="497967"/>
    <lineage>
        <taxon>Bacteria</taxon>
        <taxon>Pseudomonadati</taxon>
        <taxon>Bacteroidota</taxon>
        <taxon>Cytophagia</taxon>
        <taxon>Cytophagales</taxon>
        <taxon>Hymenobacteraceae</taxon>
        <taxon>Hymenobacter</taxon>
    </lineage>
</organism>